<gene>
    <name evidence="1" type="ORF">EYZ11_010948</name>
</gene>
<dbReference type="Proteomes" id="UP000308092">
    <property type="component" value="Unassembled WGS sequence"/>
</dbReference>
<evidence type="ECO:0000313" key="2">
    <source>
        <dbReference type="Proteomes" id="UP000308092"/>
    </source>
</evidence>
<dbReference type="AlphaFoldDB" id="A0A4S3J420"/>
<dbReference type="EMBL" id="SOSA01000629">
    <property type="protein sequence ID" value="THC89616.1"/>
    <property type="molecule type" value="Genomic_DNA"/>
</dbReference>
<reference evidence="1 2" key="1">
    <citation type="submission" date="2019-03" db="EMBL/GenBank/DDBJ databases">
        <title>The genome sequence of a newly discovered highly antifungal drug resistant Aspergillus species, Aspergillus tanneri NIH 1004.</title>
        <authorList>
            <person name="Mounaud S."/>
            <person name="Singh I."/>
            <person name="Joardar V."/>
            <person name="Pakala S."/>
            <person name="Pakala S."/>
            <person name="Venepally P."/>
            <person name="Hoover J."/>
            <person name="Nierman W."/>
            <person name="Chung J."/>
            <person name="Losada L."/>
        </authorList>
    </citation>
    <scope>NUCLEOTIDE SEQUENCE [LARGE SCALE GENOMIC DNA]</scope>
    <source>
        <strain evidence="1 2">NIH1004</strain>
    </source>
</reference>
<accession>A0A4S3J420</accession>
<organism evidence="1 2">
    <name type="scientific">Aspergillus tanneri</name>
    <dbReference type="NCBI Taxonomy" id="1220188"/>
    <lineage>
        <taxon>Eukaryota</taxon>
        <taxon>Fungi</taxon>
        <taxon>Dikarya</taxon>
        <taxon>Ascomycota</taxon>
        <taxon>Pezizomycotina</taxon>
        <taxon>Eurotiomycetes</taxon>
        <taxon>Eurotiomycetidae</taxon>
        <taxon>Eurotiales</taxon>
        <taxon>Aspergillaceae</taxon>
        <taxon>Aspergillus</taxon>
        <taxon>Aspergillus subgen. Circumdati</taxon>
    </lineage>
</organism>
<dbReference type="VEuPathDB" id="FungiDB:EYZ11_010948"/>
<evidence type="ECO:0000313" key="1">
    <source>
        <dbReference type="EMBL" id="THC89616.1"/>
    </source>
</evidence>
<sequence>MTGYCLKKMVDLRNKAGGFKST</sequence>
<keyword evidence="2" id="KW-1185">Reference proteome</keyword>
<protein>
    <submittedName>
        <fullName evidence="1">Uncharacterized protein</fullName>
    </submittedName>
</protein>
<proteinExistence type="predicted"/>
<comment type="caution">
    <text evidence="1">The sequence shown here is derived from an EMBL/GenBank/DDBJ whole genome shotgun (WGS) entry which is preliminary data.</text>
</comment>
<name>A0A4S3J420_9EURO</name>